<protein>
    <submittedName>
        <fullName evidence="2">Uncharacterized protein</fullName>
    </submittedName>
</protein>
<feature type="transmembrane region" description="Helical" evidence="1">
    <location>
        <begin position="7"/>
        <end position="24"/>
    </location>
</feature>
<proteinExistence type="predicted"/>
<evidence type="ECO:0000313" key="3">
    <source>
        <dbReference type="Proteomes" id="UP000593737"/>
    </source>
</evidence>
<evidence type="ECO:0000256" key="1">
    <source>
        <dbReference type="SAM" id="Phobius"/>
    </source>
</evidence>
<feature type="transmembrane region" description="Helical" evidence="1">
    <location>
        <begin position="36"/>
        <end position="59"/>
    </location>
</feature>
<gene>
    <name evidence="2" type="ORF">Nkreftii_002528</name>
</gene>
<evidence type="ECO:0000313" key="2">
    <source>
        <dbReference type="EMBL" id="QPD04754.1"/>
    </source>
</evidence>
<dbReference type="KEGG" id="nkf:Nkreftii_002528"/>
<keyword evidence="1" id="KW-0472">Membrane</keyword>
<sequence>MKTLSYSLMTVGILLVLGGVVAVFNFDQPADLFSLVWWMIVGGWCLALVGIGIDIIHLFRMAGGEGAQMFQSEDTSAKGVEEEATRI</sequence>
<keyword evidence="1" id="KW-0812">Transmembrane</keyword>
<dbReference type="EMBL" id="CP047423">
    <property type="protein sequence ID" value="QPD04754.1"/>
    <property type="molecule type" value="Genomic_DNA"/>
</dbReference>
<organism evidence="2 3">
    <name type="scientific">Candidatus Nitrospira kreftii</name>
    <dbReference type="NCBI Taxonomy" id="2652173"/>
    <lineage>
        <taxon>Bacteria</taxon>
        <taxon>Pseudomonadati</taxon>
        <taxon>Nitrospirota</taxon>
        <taxon>Nitrospiria</taxon>
        <taxon>Nitrospirales</taxon>
        <taxon>Nitrospiraceae</taxon>
        <taxon>Nitrospira</taxon>
    </lineage>
</organism>
<dbReference type="AlphaFoldDB" id="A0A7S8J049"/>
<dbReference type="Proteomes" id="UP000593737">
    <property type="component" value="Chromosome"/>
</dbReference>
<keyword evidence="1" id="KW-1133">Transmembrane helix</keyword>
<name>A0A7S8J049_9BACT</name>
<accession>A0A7S8J049</accession>
<reference evidence="2 3" key="1">
    <citation type="journal article" date="2020" name="ISME J.">
        <title>Enrichment and physiological characterization of a novel comammox Nitrospira indicates ammonium inhibition of complete nitrification.</title>
        <authorList>
            <person name="Sakoula D."/>
            <person name="Koch H."/>
            <person name="Frank J."/>
            <person name="Jetten M.S.M."/>
            <person name="van Kessel M.A.H.J."/>
            <person name="Lucker S."/>
        </authorList>
    </citation>
    <scope>NUCLEOTIDE SEQUENCE [LARGE SCALE GENOMIC DNA]</scope>
    <source>
        <strain evidence="2">Comreactor17</strain>
    </source>
</reference>